<dbReference type="OrthoDB" id="5365913at2"/>
<dbReference type="RefSeq" id="WP_104700292.1">
    <property type="nucleotide sequence ID" value="NZ_FZPP01000024.1"/>
</dbReference>
<sequence>MDAEVRLGATFYNIFRNSYISPEFGMGYGVFYLNGFTLKYNSTYAQDETYPDHIFGIPSFSYSVKYLKAFSGRARYNFSIGGRHTPHIAQKATIQIGSHTASSNFYLPVFMGTAGAGWNHSIGKSAEISAQYNGSYSSEQISHIFSLKLAMWF</sequence>
<evidence type="ECO:0000313" key="2">
    <source>
        <dbReference type="Proteomes" id="UP000256599"/>
    </source>
</evidence>
<organism evidence="1 2">
    <name type="scientific">Helicobacter marmotae</name>
    <dbReference type="NCBI Taxonomy" id="152490"/>
    <lineage>
        <taxon>Bacteria</taxon>
        <taxon>Pseudomonadati</taxon>
        <taxon>Campylobacterota</taxon>
        <taxon>Epsilonproteobacteria</taxon>
        <taxon>Campylobacterales</taxon>
        <taxon>Helicobacteraceae</taxon>
        <taxon>Helicobacter</taxon>
    </lineage>
</organism>
<reference evidence="1 2" key="1">
    <citation type="submission" date="2018-04" db="EMBL/GenBank/DDBJ databases">
        <title>Novel Campyloabacter and Helicobacter Species and Strains.</title>
        <authorList>
            <person name="Mannion A.J."/>
            <person name="Shen Z."/>
            <person name="Fox J.G."/>
        </authorList>
    </citation>
    <scope>NUCLEOTIDE SEQUENCE [LARGE SCALE GENOMIC DNA]</scope>
    <source>
        <strain evidence="1 2">MIT 98-6070</strain>
    </source>
</reference>
<dbReference type="AlphaFoldDB" id="A0A3D8I132"/>
<proteinExistence type="predicted"/>
<gene>
    <name evidence="1" type="ORF">CQA63_09110</name>
</gene>
<dbReference type="EMBL" id="NXLR01000034">
    <property type="protein sequence ID" value="RDU58832.1"/>
    <property type="molecule type" value="Genomic_DNA"/>
</dbReference>
<evidence type="ECO:0008006" key="3">
    <source>
        <dbReference type="Google" id="ProtNLM"/>
    </source>
</evidence>
<dbReference type="Proteomes" id="UP000256599">
    <property type="component" value="Unassembled WGS sequence"/>
</dbReference>
<name>A0A3D8I132_9HELI</name>
<comment type="caution">
    <text evidence="1">The sequence shown here is derived from an EMBL/GenBank/DDBJ whole genome shotgun (WGS) entry which is preliminary data.</text>
</comment>
<keyword evidence="2" id="KW-1185">Reference proteome</keyword>
<evidence type="ECO:0000313" key="1">
    <source>
        <dbReference type="EMBL" id="RDU58832.1"/>
    </source>
</evidence>
<accession>A0A3D8I132</accession>
<protein>
    <recommendedName>
        <fullName evidence="3">Autotransporter domain-containing protein</fullName>
    </recommendedName>
</protein>